<dbReference type="AlphaFoldDB" id="A0A7T8BC22"/>
<dbReference type="SUPFAM" id="SSF161098">
    <property type="entry name" value="MetI-like"/>
    <property type="match status" value="1"/>
</dbReference>
<evidence type="ECO:0000256" key="4">
    <source>
        <dbReference type="ARBA" id="ARBA00022692"/>
    </source>
</evidence>
<evidence type="ECO:0000256" key="6">
    <source>
        <dbReference type="ARBA" id="ARBA00023136"/>
    </source>
</evidence>
<evidence type="ECO:0000256" key="5">
    <source>
        <dbReference type="ARBA" id="ARBA00022989"/>
    </source>
</evidence>
<dbReference type="KEGG" id="bhc:JFL75_07165"/>
<protein>
    <submittedName>
        <fullName evidence="9">Sugar ABC transporter permease</fullName>
    </submittedName>
</protein>
<evidence type="ECO:0000256" key="3">
    <source>
        <dbReference type="ARBA" id="ARBA00022475"/>
    </source>
</evidence>
<dbReference type="Pfam" id="PF00528">
    <property type="entry name" value="BPD_transp_1"/>
    <property type="match status" value="1"/>
</dbReference>
<comment type="subcellular location">
    <subcellularLocation>
        <location evidence="1 7">Cell membrane</location>
        <topology evidence="1 7">Multi-pass membrane protein</topology>
    </subcellularLocation>
</comment>
<evidence type="ECO:0000256" key="1">
    <source>
        <dbReference type="ARBA" id="ARBA00004651"/>
    </source>
</evidence>
<accession>A0A7T8BC22</accession>
<proteinExistence type="inferred from homology"/>
<keyword evidence="10" id="KW-1185">Reference proteome</keyword>
<dbReference type="PROSITE" id="PS50928">
    <property type="entry name" value="ABC_TM1"/>
    <property type="match status" value="1"/>
</dbReference>
<keyword evidence="5 7" id="KW-1133">Transmembrane helix</keyword>
<keyword evidence="4 7" id="KW-0812">Transmembrane</keyword>
<keyword evidence="2 7" id="KW-0813">Transport</keyword>
<evidence type="ECO:0000256" key="7">
    <source>
        <dbReference type="RuleBase" id="RU363032"/>
    </source>
</evidence>
<keyword evidence="3" id="KW-1003">Cell membrane</keyword>
<feature type="transmembrane region" description="Helical" evidence="7">
    <location>
        <begin position="108"/>
        <end position="128"/>
    </location>
</feature>
<reference evidence="9" key="1">
    <citation type="submission" date="2021-01" db="EMBL/GenBank/DDBJ databases">
        <title>Description of Breznakiella homolactica.</title>
        <authorList>
            <person name="Song Y."/>
            <person name="Brune A."/>
        </authorList>
    </citation>
    <scope>NUCLEOTIDE SEQUENCE</scope>
    <source>
        <strain evidence="9">RmG30</strain>
    </source>
</reference>
<dbReference type="CDD" id="cd06261">
    <property type="entry name" value="TM_PBP2"/>
    <property type="match status" value="1"/>
</dbReference>
<dbReference type="Proteomes" id="UP000595917">
    <property type="component" value="Chromosome"/>
</dbReference>
<gene>
    <name evidence="9" type="ORF">JFL75_07165</name>
</gene>
<dbReference type="PANTHER" id="PTHR43005">
    <property type="entry name" value="BLR7065 PROTEIN"/>
    <property type="match status" value="1"/>
</dbReference>
<feature type="transmembrane region" description="Helical" evidence="7">
    <location>
        <begin position="157"/>
        <end position="182"/>
    </location>
</feature>
<dbReference type="GO" id="GO:0005886">
    <property type="term" value="C:plasma membrane"/>
    <property type="evidence" value="ECO:0007669"/>
    <property type="project" value="UniProtKB-SubCell"/>
</dbReference>
<evidence type="ECO:0000256" key="2">
    <source>
        <dbReference type="ARBA" id="ARBA00022448"/>
    </source>
</evidence>
<evidence type="ECO:0000313" key="10">
    <source>
        <dbReference type="Proteomes" id="UP000595917"/>
    </source>
</evidence>
<feature type="transmembrane region" description="Helical" evidence="7">
    <location>
        <begin position="20"/>
        <end position="40"/>
    </location>
</feature>
<dbReference type="GO" id="GO:0055085">
    <property type="term" value="P:transmembrane transport"/>
    <property type="evidence" value="ECO:0007669"/>
    <property type="project" value="InterPro"/>
</dbReference>
<organism evidence="9 10">
    <name type="scientific">Breznakiella homolactica</name>
    <dbReference type="NCBI Taxonomy" id="2798577"/>
    <lineage>
        <taxon>Bacteria</taxon>
        <taxon>Pseudomonadati</taxon>
        <taxon>Spirochaetota</taxon>
        <taxon>Spirochaetia</taxon>
        <taxon>Spirochaetales</taxon>
        <taxon>Breznakiellaceae</taxon>
        <taxon>Breznakiella</taxon>
    </lineage>
</organism>
<sequence length="293" mass="33586">MDKRELNNQRYAMRYIYPALGYLAVVLFIPLAYSIVVSFFKWDLIGDTTRKFIGFKNYIDIFKDEEVLRSFGVTFKYLFWSVVLEMLFGFLIALFLNRKFWGNKAVRIVVLLPMMLSPSIIALTWKLILNADRGILNYILTVLFGRDAAQVWLGKDFAMATLIAIEVWMNTPFVVLMVLAGLQSISQDVIEASLVDGASKMQRVFYITLPLMRPVMFVALIFRTTFALRNFPLPWVLTGGGPANLTNVFGIELYRQAFTYYHIGYASALSWVLVIITFGFSIIYAKMTLKKEG</sequence>
<name>A0A7T8BC22_9SPIR</name>
<feature type="transmembrane region" description="Helical" evidence="7">
    <location>
        <begin position="263"/>
        <end position="285"/>
    </location>
</feature>
<dbReference type="InterPro" id="IPR000515">
    <property type="entry name" value="MetI-like"/>
</dbReference>
<feature type="domain" description="ABC transmembrane type-1" evidence="8">
    <location>
        <begin position="71"/>
        <end position="284"/>
    </location>
</feature>
<feature type="transmembrane region" description="Helical" evidence="7">
    <location>
        <begin position="77"/>
        <end position="96"/>
    </location>
</feature>
<dbReference type="EMBL" id="CP067089">
    <property type="protein sequence ID" value="QQO10685.1"/>
    <property type="molecule type" value="Genomic_DNA"/>
</dbReference>
<dbReference type="PANTHER" id="PTHR43005:SF2">
    <property type="entry name" value="INTEGRAL MEMBRANE SUGAR TRANSPORT PROTEIN"/>
    <property type="match status" value="1"/>
</dbReference>
<dbReference type="InterPro" id="IPR035906">
    <property type="entry name" value="MetI-like_sf"/>
</dbReference>
<dbReference type="RefSeq" id="WP_215627990.1">
    <property type="nucleotide sequence ID" value="NZ_CP067089.2"/>
</dbReference>
<evidence type="ECO:0000313" key="9">
    <source>
        <dbReference type="EMBL" id="QQO10685.1"/>
    </source>
</evidence>
<feature type="transmembrane region" description="Helical" evidence="7">
    <location>
        <begin position="203"/>
        <end position="222"/>
    </location>
</feature>
<dbReference type="SUPFAM" id="SSF160964">
    <property type="entry name" value="MalF N-terminal region-like"/>
    <property type="match status" value="1"/>
</dbReference>
<evidence type="ECO:0000259" key="8">
    <source>
        <dbReference type="PROSITE" id="PS50928"/>
    </source>
</evidence>
<keyword evidence="6 7" id="KW-0472">Membrane</keyword>
<dbReference type="Gene3D" id="1.10.3720.10">
    <property type="entry name" value="MetI-like"/>
    <property type="match status" value="1"/>
</dbReference>
<comment type="similarity">
    <text evidence="7">Belongs to the binding-protein-dependent transport system permease family.</text>
</comment>